<organism evidence="2 3">
    <name type="scientific">Methanosarcina spelaei</name>
    <dbReference type="NCBI Taxonomy" id="1036679"/>
    <lineage>
        <taxon>Archaea</taxon>
        <taxon>Methanobacteriati</taxon>
        <taxon>Methanobacteriota</taxon>
        <taxon>Stenosarchaea group</taxon>
        <taxon>Methanomicrobia</taxon>
        <taxon>Methanosarcinales</taxon>
        <taxon>Methanosarcinaceae</taxon>
        <taxon>Methanosarcina</taxon>
    </lineage>
</organism>
<dbReference type="Pfam" id="PF00583">
    <property type="entry name" value="Acetyltransf_1"/>
    <property type="match status" value="1"/>
</dbReference>
<protein>
    <submittedName>
        <fullName evidence="2">Acetyltransferase</fullName>
    </submittedName>
</protein>
<name>A0A2A2HX29_9EURY</name>
<dbReference type="Proteomes" id="UP000218164">
    <property type="component" value="Unassembled WGS sequence"/>
</dbReference>
<dbReference type="CDD" id="cd04301">
    <property type="entry name" value="NAT_SF"/>
    <property type="match status" value="1"/>
</dbReference>
<dbReference type="EMBL" id="LMVP01000038">
    <property type="protein sequence ID" value="PAV13997.1"/>
    <property type="molecule type" value="Genomic_DNA"/>
</dbReference>
<accession>A0A2A2HX29</accession>
<evidence type="ECO:0000313" key="3">
    <source>
        <dbReference type="Proteomes" id="UP000218164"/>
    </source>
</evidence>
<sequence length="168" mass="19376">MNFNLLPVSQEDLTEYKKDMQEAFQKGAAAEFADLDTEILPEDDIDRSLNAVGAIAYKAILDGEMVGGAIVVIDEKTQHNHLDFLYVKYGTQSRGVGQLIWKEIEKLNPATKVWETVTPYFEKRNIHFYVNCCGFHIVEFFNPQHKDPNTPEDMVGGDYFFRFEKKMR</sequence>
<gene>
    <name evidence="2" type="ORF">ASJ81_15650</name>
</gene>
<dbReference type="SUPFAM" id="SSF55729">
    <property type="entry name" value="Acyl-CoA N-acyltransferases (Nat)"/>
    <property type="match status" value="1"/>
</dbReference>
<feature type="domain" description="N-acetyltransferase" evidence="1">
    <location>
        <begin position="3"/>
        <end position="168"/>
    </location>
</feature>
<keyword evidence="2" id="KW-0808">Transferase</keyword>
<evidence type="ECO:0000259" key="1">
    <source>
        <dbReference type="PROSITE" id="PS51186"/>
    </source>
</evidence>
<keyword evidence="3" id="KW-1185">Reference proteome</keyword>
<proteinExistence type="predicted"/>
<evidence type="ECO:0000313" key="2">
    <source>
        <dbReference type="EMBL" id="PAV13997.1"/>
    </source>
</evidence>
<dbReference type="AlphaFoldDB" id="A0A2A2HX29"/>
<reference evidence="2 3" key="1">
    <citation type="journal article" date="2017" name="BMC Genomics">
        <title>Genomic analysis of methanogenic archaea reveals a shift towards energy conservation.</title>
        <authorList>
            <person name="Gilmore S.P."/>
            <person name="Henske J.K."/>
            <person name="Sexton J.A."/>
            <person name="Solomon K.V."/>
            <person name="Seppala S."/>
            <person name="Yoo J.I."/>
            <person name="Huyett L.M."/>
            <person name="Pressman A."/>
            <person name="Cogan J.Z."/>
            <person name="Kivenson V."/>
            <person name="Peng X."/>
            <person name="Tan Y."/>
            <person name="Valentine D.L."/>
            <person name="O'Malley M.A."/>
        </authorList>
    </citation>
    <scope>NUCLEOTIDE SEQUENCE [LARGE SCALE GENOMIC DNA]</scope>
    <source>
        <strain evidence="2 3">MC-15</strain>
    </source>
</reference>
<comment type="caution">
    <text evidence="2">The sequence shown here is derived from an EMBL/GenBank/DDBJ whole genome shotgun (WGS) entry which is preliminary data.</text>
</comment>
<dbReference type="InterPro" id="IPR016181">
    <property type="entry name" value="Acyl_CoA_acyltransferase"/>
</dbReference>
<dbReference type="PROSITE" id="PS51186">
    <property type="entry name" value="GNAT"/>
    <property type="match status" value="1"/>
</dbReference>
<dbReference type="GO" id="GO:0016747">
    <property type="term" value="F:acyltransferase activity, transferring groups other than amino-acyl groups"/>
    <property type="evidence" value="ECO:0007669"/>
    <property type="project" value="InterPro"/>
</dbReference>
<dbReference type="InterPro" id="IPR000182">
    <property type="entry name" value="GNAT_dom"/>
</dbReference>
<dbReference type="Gene3D" id="3.40.630.30">
    <property type="match status" value="1"/>
</dbReference>